<evidence type="ECO:0000259" key="1">
    <source>
        <dbReference type="PROSITE" id="PS50181"/>
    </source>
</evidence>
<dbReference type="EMBL" id="JQGA01001104">
    <property type="protein sequence ID" value="KGO69951.1"/>
    <property type="molecule type" value="Genomic_DNA"/>
</dbReference>
<reference evidence="2 3" key="1">
    <citation type="journal article" date="2015" name="Mol. Plant Microbe Interact.">
        <title>Genome, transcriptome, and functional analyses of Penicillium expansum provide new insights into secondary metabolism and pathogenicity.</title>
        <authorList>
            <person name="Ballester A.R."/>
            <person name="Marcet-Houben M."/>
            <person name="Levin E."/>
            <person name="Sela N."/>
            <person name="Selma-Lazaro C."/>
            <person name="Carmona L."/>
            <person name="Wisniewski M."/>
            <person name="Droby S."/>
            <person name="Gonzalez-Candelas L."/>
            <person name="Gabaldon T."/>
        </authorList>
    </citation>
    <scope>NUCLEOTIDE SEQUENCE [LARGE SCALE GENOMIC DNA]</scope>
    <source>
        <strain evidence="2 3">PHI-1</strain>
    </source>
</reference>
<protein>
    <recommendedName>
        <fullName evidence="1">F-box domain-containing protein</fullName>
    </recommendedName>
</protein>
<evidence type="ECO:0000313" key="3">
    <source>
        <dbReference type="Proteomes" id="UP000030104"/>
    </source>
</evidence>
<dbReference type="OrthoDB" id="2687876at2759"/>
<sequence length="391" mass="44232">MGITLDPERLSRGQAFANSWEPDRLLKAIAKSPRSLETGIVDLEKLPEPNDIESKEKATEDLGNMRCLPNEIVDFIISKLDIPSAISLSYVNRIANDFVQQSPMSFLRKWAPGMPRILKKTQIHKNWSIHELKEAIICERCVVCGDASVQLYLPTLERICHPCVHENHVYWCLPVEQAAIIFGLDLPDLINTQTMYLPNLSKNGFDLGDLGAWVIPIKLALTKALKLYGTRKGIKRAVEGNPSSLDVEEEPGTPDDEEFVVENDSDVFRAAPLNSPNSVKLRLLISAGNFNQRAHYHGVSCRVPVVNRDNTCRTIYSCRGCTAMLTHPRMDSISDSNMQMMGLDPALNKHQRSFAIFRRAFRMWTEDEIIEHIRTDCIGSWFLLDAEEKNE</sequence>
<evidence type="ECO:0000313" key="2">
    <source>
        <dbReference type="EMBL" id="KGO69951.1"/>
    </source>
</evidence>
<proteinExistence type="predicted"/>
<dbReference type="STRING" id="40296.A0A0A2KSS8"/>
<gene>
    <name evidence="2" type="ORF">PITC_046460</name>
</gene>
<dbReference type="Proteomes" id="UP000030104">
    <property type="component" value="Unassembled WGS sequence"/>
</dbReference>
<comment type="caution">
    <text evidence="2">The sequence shown here is derived from an EMBL/GenBank/DDBJ whole genome shotgun (WGS) entry which is preliminary data.</text>
</comment>
<dbReference type="PhylomeDB" id="A0A0A2KSS8"/>
<name>A0A0A2KSS8_PENIT</name>
<organism evidence="2 3">
    <name type="scientific">Penicillium italicum</name>
    <name type="common">Blue mold</name>
    <dbReference type="NCBI Taxonomy" id="40296"/>
    <lineage>
        <taxon>Eukaryota</taxon>
        <taxon>Fungi</taxon>
        <taxon>Dikarya</taxon>
        <taxon>Ascomycota</taxon>
        <taxon>Pezizomycotina</taxon>
        <taxon>Eurotiomycetes</taxon>
        <taxon>Eurotiomycetidae</taxon>
        <taxon>Eurotiales</taxon>
        <taxon>Aspergillaceae</taxon>
        <taxon>Penicillium</taxon>
    </lineage>
</organism>
<dbReference type="PROSITE" id="PS50181">
    <property type="entry name" value="FBOX"/>
    <property type="match status" value="1"/>
</dbReference>
<dbReference type="SUPFAM" id="SSF81383">
    <property type="entry name" value="F-box domain"/>
    <property type="match status" value="1"/>
</dbReference>
<accession>A0A0A2KSS8</accession>
<dbReference type="HOGENOM" id="CLU_040048_0_0_1"/>
<dbReference type="InterPro" id="IPR001810">
    <property type="entry name" value="F-box_dom"/>
</dbReference>
<keyword evidence="3" id="KW-1185">Reference proteome</keyword>
<feature type="domain" description="F-box" evidence="1">
    <location>
        <begin position="62"/>
        <end position="109"/>
    </location>
</feature>
<dbReference type="AlphaFoldDB" id="A0A0A2KSS8"/>
<dbReference type="InterPro" id="IPR036047">
    <property type="entry name" value="F-box-like_dom_sf"/>
</dbReference>
<dbReference type="OMA" id="QHDIYRA"/>